<organism evidence="1 2">
    <name type="scientific">Pedobacter montanisoli</name>
    <dbReference type="NCBI Taxonomy" id="2923277"/>
    <lineage>
        <taxon>Bacteria</taxon>
        <taxon>Pseudomonadati</taxon>
        <taxon>Bacteroidota</taxon>
        <taxon>Sphingobacteriia</taxon>
        <taxon>Sphingobacteriales</taxon>
        <taxon>Sphingobacteriaceae</taxon>
        <taxon>Pedobacter</taxon>
    </lineage>
</organism>
<dbReference type="InterPro" id="IPR034660">
    <property type="entry name" value="DinB/YfiT-like"/>
</dbReference>
<comment type="caution">
    <text evidence="1">The sequence shown here is derived from an EMBL/GenBank/DDBJ whole genome shotgun (WGS) entry which is preliminary data.</text>
</comment>
<dbReference type="Gene3D" id="1.20.120.450">
    <property type="entry name" value="dinb family like domain"/>
    <property type="match status" value="1"/>
</dbReference>
<gene>
    <name evidence="1" type="ORF">MMF97_08455</name>
</gene>
<keyword evidence="2" id="KW-1185">Reference proteome</keyword>
<protein>
    <submittedName>
        <fullName evidence="1">DUF1572 domain-containing protein</fullName>
    </submittedName>
</protein>
<dbReference type="Proteomes" id="UP001165460">
    <property type="component" value="Unassembled WGS sequence"/>
</dbReference>
<dbReference type="RefSeq" id="WP_243361470.1">
    <property type="nucleotide sequence ID" value="NZ_JALGBH010000002.1"/>
</dbReference>
<evidence type="ECO:0000313" key="2">
    <source>
        <dbReference type="Proteomes" id="UP001165460"/>
    </source>
</evidence>
<accession>A0ABS9ZWS0</accession>
<dbReference type="EMBL" id="JALGBH010000002">
    <property type="protein sequence ID" value="MCJ0742737.1"/>
    <property type="molecule type" value="Genomic_DNA"/>
</dbReference>
<reference evidence="1" key="1">
    <citation type="submission" date="2022-03" db="EMBL/GenBank/DDBJ databases">
        <authorList>
            <person name="Woo C.Y."/>
        </authorList>
    </citation>
    <scope>NUCLEOTIDE SEQUENCE</scope>
    <source>
        <strain evidence="1">CYS-01</strain>
    </source>
</reference>
<proteinExistence type="predicted"/>
<sequence length="156" mass="17928">MLVKQIAKHFNDVHFGGNWTTVNLKNLLADVTWQEATTELYQLNTIAVLVFHMNYYVSAVLKVLQGKPLNASDQYSFDLEPVTNEEQWQALINKALTEAALFTREFENLPEEQLLEDFTDPKYGNYYRNLSGIIEHTHYHLGQIALIKKIIRATAG</sequence>
<evidence type="ECO:0000313" key="1">
    <source>
        <dbReference type="EMBL" id="MCJ0742737.1"/>
    </source>
</evidence>
<name>A0ABS9ZWS0_9SPHI</name>
<dbReference type="SUPFAM" id="SSF109854">
    <property type="entry name" value="DinB/YfiT-like putative metalloenzymes"/>
    <property type="match status" value="1"/>
</dbReference>